<dbReference type="Gene3D" id="2.60.40.2380">
    <property type="match status" value="1"/>
</dbReference>
<evidence type="ECO:0000313" key="10">
    <source>
        <dbReference type="Proteomes" id="UP000650424"/>
    </source>
</evidence>
<dbReference type="Pfam" id="PF07696">
    <property type="entry name" value="7TMR-DISMED2"/>
    <property type="match status" value="1"/>
</dbReference>
<organism evidence="9 10">
    <name type="scientific">Undibacterium hunanense</name>
    <dbReference type="NCBI Taxonomy" id="2762292"/>
    <lineage>
        <taxon>Bacteria</taxon>
        <taxon>Pseudomonadati</taxon>
        <taxon>Pseudomonadota</taxon>
        <taxon>Betaproteobacteria</taxon>
        <taxon>Burkholderiales</taxon>
        <taxon>Oxalobacteraceae</taxon>
        <taxon>Undibacterium</taxon>
    </lineage>
</organism>
<dbReference type="InterPro" id="IPR011623">
    <property type="entry name" value="7TMR_DISM_rcpt_extracell_dom1"/>
</dbReference>
<dbReference type="InterPro" id="IPR005467">
    <property type="entry name" value="His_kinase_dom"/>
</dbReference>
<accession>A0ABR6ZZ06</accession>
<keyword evidence="3" id="KW-0597">Phosphoprotein</keyword>
<keyword evidence="7" id="KW-0472">Membrane</keyword>
<dbReference type="CDD" id="cd00075">
    <property type="entry name" value="HATPase"/>
    <property type="match status" value="1"/>
</dbReference>
<dbReference type="InterPro" id="IPR011622">
    <property type="entry name" value="7TMR_DISM_rcpt_extracell_dom2"/>
</dbReference>
<dbReference type="Pfam" id="PF00512">
    <property type="entry name" value="HisKA"/>
    <property type="match status" value="1"/>
</dbReference>
<dbReference type="InterPro" id="IPR036890">
    <property type="entry name" value="HATPase_C_sf"/>
</dbReference>
<feature type="transmembrane region" description="Helical" evidence="7">
    <location>
        <begin position="226"/>
        <end position="247"/>
    </location>
</feature>
<dbReference type="SMART" id="SM00388">
    <property type="entry name" value="HisKA"/>
    <property type="match status" value="1"/>
</dbReference>
<evidence type="ECO:0000256" key="5">
    <source>
        <dbReference type="ARBA" id="ARBA00022777"/>
    </source>
</evidence>
<dbReference type="PANTHER" id="PTHR43711:SF31">
    <property type="entry name" value="HISTIDINE KINASE"/>
    <property type="match status" value="1"/>
</dbReference>
<sequence>MPDTRSTLVRLLQAVILFVVLCFCSVGSSVLAAPLNLKGDTGKLALTSQFQLLEDKSGQLSINDIMRPEVTSRFRPLRGNLSASYSTSAYWLRLDLQRASPSTGQQWLMELTPVMLDDIRLYHPKADGSMETHRAGDRMPFSALEIRHHFPIFLLNLPDTSANVVYLRIQSTSAVFLRATLWTPQTFVEESNFISNMMGVYYGIMLAMIVYNLLLALTHHERSMMYYLLLSLLTLIAGMSLNGHIGMYFAPNWPALVDILPGLVSPLIVLAASLFISSFLKLREKMPRIHWFFVFIQIFCSAAAITVLAGYNHVVAPFVQSLGLLQMLLILPVCLVVGLRGYRPGYIVFMASMTWIAGVLLVGLRNLGLIEPSWMTDYGFQVGSAAEVILLALAQADHISLMKKENANNQAKLLEISQRAEQELDAKVRQRTEELADAVARLQKLDKEKNDFLGIAAHDLKNPLTSIIGMSDLLRKLQHAMPEPQRQHYLERISYSGQRMMRIISNLLEVNAMDTGHLHLNLQNLDLGKVLHDVIQQYEEMLKAKDLILINQIQDSVMVHADLDACVQIIDNLVSNAIKYSPLGRHIWLSVRAGQGMGIFQVRDEGPGLSAEDQLHLFEKFSRLSSLPTAGEHSTGLGLSIVKKLSEACGGSVHCASEAGQGCTFTIELPLSVSQEQDH</sequence>
<protein>
    <recommendedName>
        <fullName evidence="2">histidine kinase</fullName>
        <ecNumber evidence="2">2.7.13.3</ecNumber>
    </recommendedName>
</protein>
<dbReference type="SUPFAM" id="SSF55874">
    <property type="entry name" value="ATPase domain of HSP90 chaperone/DNA topoisomerase II/histidine kinase"/>
    <property type="match status" value="1"/>
</dbReference>
<dbReference type="Proteomes" id="UP000650424">
    <property type="component" value="Unassembled WGS sequence"/>
</dbReference>
<evidence type="ECO:0000256" key="3">
    <source>
        <dbReference type="ARBA" id="ARBA00022553"/>
    </source>
</evidence>
<evidence type="ECO:0000256" key="7">
    <source>
        <dbReference type="SAM" id="Phobius"/>
    </source>
</evidence>
<feature type="transmembrane region" description="Helical" evidence="7">
    <location>
        <begin position="318"/>
        <end position="339"/>
    </location>
</feature>
<evidence type="ECO:0000256" key="1">
    <source>
        <dbReference type="ARBA" id="ARBA00000085"/>
    </source>
</evidence>
<name>A0ABR6ZZ06_9BURK</name>
<proteinExistence type="predicted"/>
<keyword evidence="4" id="KW-0808">Transferase</keyword>
<feature type="transmembrane region" description="Helical" evidence="7">
    <location>
        <begin position="292"/>
        <end position="312"/>
    </location>
</feature>
<evidence type="ECO:0000313" key="9">
    <source>
        <dbReference type="EMBL" id="MBC3920805.1"/>
    </source>
</evidence>
<evidence type="ECO:0000256" key="2">
    <source>
        <dbReference type="ARBA" id="ARBA00012438"/>
    </source>
</evidence>
<dbReference type="InterPro" id="IPR050736">
    <property type="entry name" value="Sensor_HK_Regulatory"/>
</dbReference>
<dbReference type="RefSeq" id="WP_186950638.1">
    <property type="nucleotide sequence ID" value="NZ_JACOGF010000019.1"/>
</dbReference>
<dbReference type="SMART" id="SM00387">
    <property type="entry name" value="HATPase_c"/>
    <property type="match status" value="1"/>
</dbReference>
<dbReference type="Gene3D" id="1.10.287.130">
    <property type="match status" value="1"/>
</dbReference>
<feature type="transmembrane region" description="Helical" evidence="7">
    <location>
        <begin position="259"/>
        <end position="280"/>
    </location>
</feature>
<dbReference type="InterPro" id="IPR003594">
    <property type="entry name" value="HATPase_dom"/>
</dbReference>
<dbReference type="EC" id="2.7.13.3" evidence="2"/>
<dbReference type="CDD" id="cd00082">
    <property type="entry name" value="HisKA"/>
    <property type="match status" value="1"/>
</dbReference>
<dbReference type="GO" id="GO:0016301">
    <property type="term" value="F:kinase activity"/>
    <property type="evidence" value="ECO:0007669"/>
    <property type="project" value="UniProtKB-KW"/>
</dbReference>
<evidence type="ECO:0000256" key="6">
    <source>
        <dbReference type="ARBA" id="ARBA00023012"/>
    </source>
</evidence>
<feature type="transmembrane region" description="Helical" evidence="7">
    <location>
        <begin position="346"/>
        <end position="366"/>
    </location>
</feature>
<dbReference type="Pfam" id="PF02518">
    <property type="entry name" value="HATPase_c"/>
    <property type="match status" value="1"/>
</dbReference>
<dbReference type="PRINTS" id="PR00344">
    <property type="entry name" value="BCTRLSENSOR"/>
</dbReference>
<dbReference type="SUPFAM" id="SSF47384">
    <property type="entry name" value="Homodimeric domain of signal transducing histidine kinase"/>
    <property type="match status" value="1"/>
</dbReference>
<dbReference type="InterPro" id="IPR036097">
    <property type="entry name" value="HisK_dim/P_sf"/>
</dbReference>
<dbReference type="EMBL" id="JACOGF010000019">
    <property type="protein sequence ID" value="MBC3920805.1"/>
    <property type="molecule type" value="Genomic_DNA"/>
</dbReference>
<comment type="caution">
    <text evidence="9">The sequence shown here is derived from an EMBL/GenBank/DDBJ whole genome shotgun (WGS) entry which is preliminary data.</text>
</comment>
<evidence type="ECO:0000259" key="8">
    <source>
        <dbReference type="PROSITE" id="PS50109"/>
    </source>
</evidence>
<reference evidence="9 10" key="1">
    <citation type="submission" date="2020-08" db="EMBL/GenBank/DDBJ databases">
        <title>Novel species isolated from subtropical streams in China.</title>
        <authorList>
            <person name="Lu H."/>
        </authorList>
    </citation>
    <scope>NUCLEOTIDE SEQUENCE [LARGE SCALE GENOMIC DNA]</scope>
    <source>
        <strain evidence="9 10">CY18W</strain>
    </source>
</reference>
<comment type="catalytic activity">
    <reaction evidence="1">
        <text>ATP + protein L-histidine = ADP + protein N-phospho-L-histidine.</text>
        <dbReference type="EC" id="2.7.13.3"/>
    </reaction>
</comment>
<dbReference type="PROSITE" id="PS50109">
    <property type="entry name" value="HIS_KIN"/>
    <property type="match status" value="1"/>
</dbReference>
<feature type="transmembrane region" description="Helical" evidence="7">
    <location>
        <begin position="193"/>
        <end position="214"/>
    </location>
</feature>
<dbReference type="InterPro" id="IPR003661">
    <property type="entry name" value="HisK_dim/P_dom"/>
</dbReference>
<keyword evidence="6" id="KW-0902">Two-component regulatory system</keyword>
<feature type="domain" description="Histidine kinase" evidence="8">
    <location>
        <begin position="455"/>
        <end position="673"/>
    </location>
</feature>
<keyword evidence="5 9" id="KW-0418">Kinase</keyword>
<dbReference type="InterPro" id="IPR004358">
    <property type="entry name" value="Sig_transdc_His_kin-like_C"/>
</dbReference>
<dbReference type="Gene3D" id="3.30.565.10">
    <property type="entry name" value="Histidine kinase-like ATPase, C-terminal domain"/>
    <property type="match status" value="1"/>
</dbReference>
<keyword evidence="10" id="KW-1185">Reference proteome</keyword>
<dbReference type="PANTHER" id="PTHR43711">
    <property type="entry name" value="TWO-COMPONENT HISTIDINE KINASE"/>
    <property type="match status" value="1"/>
</dbReference>
<keyword evidence="7" id="KW-0812">Transmembrane</keyword>
<keyword evidence="7" id="KW-1133">Transmembrane helix</keyword>
<gene>
    <name evidence="9" type="ORF">H8L32_25290</name>
</gene>
<dbReference type="Pfam" id="PF07695">
    <property type="entry name" value="7TMR-DISM_7TM"/>
    <property type="match status" value="1"/>
</dbReference>
<evidence type="ECO:0000256" key="4">
    <source>
        <dbReference type="ARBA" id="ARBA00022679"/>
    </source>
</evidence>